<dbReference type="OrthoDB" id="509395at2759"/>
<dbReference type="PIRSF" id="PIRSF001332">
    <property type="entry name" value="Acetolac_decarb"/>
    <property type="match status" value="1"/>
</dbReference>
<dbReference type="Proteomes" id="UP000034164">
    <property type="component" value="Unassembled WGS sequence"/>
</dbReference>
<protein>
    <recommendedName>
        <fullName evidence="5">Alpha-acetolactate decarboxylase</fullName>
        <ecNumber evidence="4">4.1.1.5</ecNumber>
    </recommendedName>
</protein>
<evidence type="ECO:0000256" key="6">
    <source>
        <dbReference type="ARBA" id="ARBA00022793"/>
    </source>
</evidence>
<proteinExistence type="inferred from homology"/>
<evidence type="ECO:0000313" key="9">
    <source>
        <dbReference type="EMBL" id="KKZ60444.1"/>
    </source>
</evidence>
<reference evidence="10" key="1">
    <citation type="journal article" date="2015" name="PLoS Genet.">
        <title>The dynamic genome and transcriptome of the human fungal pathogen Blastomyces and close relative Emmonsia.</title>
        <authorList>
            <person name="Munoz J.F."/>
            <person name="Gauthier G.M."/>
            <person name="Desjardins C.A."/>
            <person name="Gallo J.E."/>
            <person name="Holder J."/>
            <person name="Sullivan T.D."/>
            <person name="Marty A.J."/>
            <person name="Carmen J.C."/>
            <person name="Chen Z."/>
            <person name="Ding L."/>
            <person name="Gujja S."/>
            <person name="Magrini V."/>
            <person name="Misas E."/>
            <person name="Mitreva M."/>
            <person name="Priest M."/>
            <person name="Saif S."/>
            <person name="Whiston E.A."/>
            <person name="Young S."/>
            <person name="Zeng Q."/>
            <person name="Goldman W.E."/>
            <person name="Mardis E.R."/>
            <person name="Taylor J.W."/>
            <person name="McEwen J.G."/>
            <person name="Clay O.K."/>
            <person name="Klein B.S."/>
            <person name="Cuomo C.A."/>
        </authorList>
    </citation>
    <scope>NUCLEOTIDE SEQUENCE [LARGE SCALE GENOMIC DNA]</scope>
    <source>
        <strain evidence="10">UAMH 3008</strain>
    </source>
</reference>
<dbReference type="UniPathway" id="UPA00626">
    <property type="reaction ID" value="UER00678"/>
</dbReference>
<evidence type="ECO:0000256" key="8">
    <source>
        <dbReference type="ARBA" id="ARBA00023239"/>
    </source>
</evidence>
<dbReference type="Gene3D" id="3.30.1330.80">
    <property type="entry name" value="Hypothetical protein, similar to alpha- acetolactate decarboxylase, domain 2"/>
    <property type="match status" value="2"/>
</dbReference>
<gene>
    <name evidence="9" type="ORF">EMCG_00730</name>
</gene>
<accession>A0A0G2IYB9</accession>
<evidence type="ECO:0000256" key="5">
    <source>
        <dbReference type="ARBA" id="ARBA00020164"/>
    </source>
</evidence>
<organism evidence="9 10">
    <name type="scientific">[Emmonsia] crescens</name>
    <dbReference type="NCBI Taxonomy" id="73230"/>
    <lineage>
        <taxon>Eukaryota</taxon>
        <taxon>Fungi</taxon>
        <taxon>Dikarya</taxon>
        <taxon>Ascomycota</taxon>
        <taxon>Pezizomycotina</taxon>
        <taxon>Eurotiomycetes</taxon>
        <taxon>Eurotiomycetidae</taxon>
        <taxon>Onygenales</taxon>
        <taxon>Ajellomycetaceae</taxon>
        <taxon>Emergomyces</taxon>
    </lineage>
</organism>
<dbReference type="GO" id="GO:0045151">
    <property type="term" value="P:acetoin biosynthetic process"/>
    <property type="evidence" value="ECO:0007669"/>
    <property type="project" value="UniProtKB-KW"/>
</dbReference>
<evidence type="ECO:0000256" key="2">
    <source>
        <dbReference type="ARBA" id="ARBA00005170"/>
    </source>
</evidence>
<sequence length="238" mass="26061">MDKANHIYQYSLLSALMEGVCEAGISVSKLLSRGNHGIGTFARMDGELILLDDTVYQLQADGGGGVREASMEDQIPYAVATNFSPTHTLVHQSLQSKLSIEEVLTAIAPQARNLFLSYRIKARFSSMTVRMVRGQQYPGQPLSELGDNQCISHYEDIEGTVVGFRTPVAWQGFSVSGHHLHFISSDCTRGGHVLDLRTDDATIYMAVASNVRIELPTSEEFNVAKLKVDDAGIKKVEG</sequence>
<comment type="similarity">
    <text evidence="3">Belongs to the alpha-acetolactate decarboxylase family.</text>
</comment>
<evidence type="ECO:0000256" key="1">
    <source>
        <dbReference type="ARBA" id="ARBA00001784"/>
    </source>
</evidence>
<name>A0A0G2IYB9_9EURO</name>
<dbReference type="Pfam" id="PF03306">
    <property type="entry name" value="AAL_decarboxy"/>
    <property type="match status" value="1"/>
</dbReference>
<dbReference type="EC" id="4.1.1.5" evidence="4"/>
<keyword evidence="7" id="KW-0005">Acetoin biosynthesis</keyword>
<evidence type="ECO:0000256" key="7">
    <source>
        <dbReference type="ARBA" id="ARBA00023061"/>
    </source>
</evidence>
<dbReference type="AlphaFoldDB" id="A0A0G2IYB9"/>
<dbReference type="PANTHER" id="PTHR35524">
    <property type="entry name" value="ALPHA-ACETOLACTATE DECARBOXYLASE"/>
    <property type="match status" value="1"/>
</dbReference>
<evidence type="ECO:0000313" key="10">
    <source>
        <dbReference type="Proteomes" id="UP000034164"/>
    </source>
</evidence>
<comment type="catalytic activity">
    <reaction evidence="1">
        <text>(2S)-2-acetolactate + H(+) = (R)-acetoin + CO2</text>
        <dbReference type="Rhea" id="RHEA:21580"/>
        <dbReference type="ChEBI" id="CHEBI:15378"/>
        <dbReference type="ChEBI" id="CHEBI:15686"/>
        <dbReference type="ChEBI" id="CHEBI:16526"/>
        <dbReference type="ChEBI" id="CHEBI:58476"/>
        <dbReference type="EC" id="4.1.1.5"/>
    </reaction>
</comment>
<dbReference type="CDD" id="cd17299">
    <property type="entry name" value="acetolactate_decarboxylase"/>
    <property type="match status" value="1"/>
</dbReference>
<dbReference type="PANTHER" id="PTHR35524:SF1">
    <property type="entry name" value="ALPHA-ACETOLACTATE DECARBOXYLASE"/>
    <property type="match status" value="1"/>
</dbReference>
<keyword evidence="6" id="KW-0210">Decarboxylase</keyword>
<comment type="pathway">
    <text evidence="2">Polyol metabolism; (R,R)-butane-2,3-diol biosynthesis; (R,R)-butane-2,3-diol from pyruvate: step 2/3.</text>
</comment>
<keyword evidence="8" id="KW-0456">Lyase</keyword>
<evidence type="ECO:0000256" key="3">
    <source>
        <dbReference type="ARBA" id="ARBA00007106"/>
    </source>
</evidence>
<evidence type="ECO:0000256" key="4">
    <source>
        <dbReference type="ARBA" id="ARBA00013204"/>
    </source>
</evidence>
<comment type="caution">
    <text evidence="9">The sequence shown here is derived from an EMBL/GenBank/DDBJ whole genome shotgun (WGS) entry which is preliminary data.</text>
</comment>
<dbReference type="GO" id="GO:0047605">
    <property type="term" value="F:acetolactate decarboxylase activity"/>
    <property type="evidence" value="ECO:0007669"/>
    <property type="project" value="UniProtKB-EC"/>
</dbReference>
<dbReference type="NCBIfam" id="TIGR01252">
    <property type="entry name" value="acetolac_decarb"/>
    <property type="match status" value="1"/>
</dbReference>
<dbReference type="VEuPathDB" id="FungiDB:EMCG_00730"/>
<dbReference type="SUPFAM" id="SSF117856">
    <property type="entry name" value="AF0104/ALDC/Ptd012-like"/>
    <property type="match status" value="1"/>
</dbReference>
<dbReference type="InterPro" id="IPR005128">
    <property type="entry name" value="Acetolactate_a_deCO2ase"/>
</dbReference>
<dbReference type="EMBL" id="LCZI01001536">
    <property type="protein sequence ID" value="KKZ60444.1"/>
    <property type="molecule type" value="Genomic_DNA"/>
</dbReference>